<dbReference type="EMBL" id="JAMDMX010000069">
    <property type="protein sequence ID" value="MCY9695424.1"/>
    <property type="molecule type" value="Genomic_DNA"/>
</dbReference>
<dbReference type="InterPro" id="IPR003692">
    <property type="entry name" value="Hydantoinase_B"/>
</dbReference>
<feature type="domain" description="Hydantoinase B/oxoprolinase" evidence="1">
    <location>
        <begin position="5"/>
        <end position="528"/>
    </location>
</feature>
<proteinExistence type="predicted"/>
<evidence type="ECO:0000313" key="3">
    <source>
        <dbReference type="Proteomes" id="UP001527099"/>
    </source>
</evidence>
<keyword evidence="3" id="KW-1185">Reference proteome</keyword>
<dbReference type="PANTHER" id="PTHR11365">
    <property type="entry name" value="5-OXOPROLINASE RELATED"/>
    <property type="match status" value="1"/>
</dbReference>
<accession>A0ABT4GH77</accession>
<gene>
    <name evidence="2" type="ORF">M5X19_21315</name>
</gene>
<organism evidence="2 3">
    <name type="scientific">Paenibacillus alginolyticus</name>
    <dbReference type="NCBI Taxonomy" id="59839"/>
    <lineage>
        <taxon>Bacteria</taxon>
        <taxon>Bacillati</taxon>
        <taxon>Bacillota</taxon>
        <taxon>Bacilli</taxon>
        <taxon>Bacillales</taxon>
        <taxon>Paenibacillaceae</taxon>
        <taxon>Paenibacillus</taxon>
    </lineage>
</organism>
<comment type="caution">
    <text evidence="2">The sequence shown here is derived from an EMBL/GenBank/DDBJ whole genome shotgun (WGS) entry which is preliminary data.</text>
</comment>
<evidence type="ECO:0000313" key="2">
    <source>
        <dbReference type="EMBL" id="MCY9695424.1"/>
    </source>
</evidence>
<reference evidence="2 3" key="1">
    <citation type="submission" date="2022-05" db="EMBL/GenBank/DDBJ databases">
        <title>Genome Sequencing of Bee-Associated Microbes.</title>
        <authorList>
            <person name="Dunlap C."/>
        </authorList>
    </citation>
    <scope>NUCLEOTIDE SEQUENCE [LARGE SCALE GENOMIC DNA]</scope>
    <source>
        <strain evidence="2 3">NRRL B-14421</strain>
    </source>
</reference>
<name>A0ABT4GH77_9BACL</name>
<sequence>MKRNDPITLEIVGNLLLSVAEEMGVTLVKTAYSTNIKERKDCSTALFDAKGQMIAQAEYVPMHLGSMLGVVTEVLKKFPAHSLRSGDMFITNDPYAGGGTHLPDITMVKPVFIEDRLVAFVANIAHHSDIGGMVPGSVSANSDNIYQEGLRVPLGRICRAGELVQETYDYIILNTRTPVERSGDLDAQIASNIAGAKRMGEVVRKYGPDYFAECTDALLDYAEHLMRAGIRTLPEGTYTFEDYLDDAGANSDTPIPIRATITIEDGMAKVDFTGTSPQVPGPLNMTYSGLLTTAFYCFKAVAGQSIFSNQGIYRALQVTAPEGSIVNCKLPVPVGQRIDTAQRVVDVILGALAQVAPERVLAACNSVVTSAIFSGTNPKTGNYFVYLETIAGGSGAHSRGDGLSGVQVHMTNTSNLPVEALEREYPVLVERYQLRADSGGAGRFRGGLGIQRDFRILNDGMSYTGLGDRHKFSPWGLEGGMSGSPGCFQASLNGDGLKQLGSKISGITLNKEDLVIVCSPGSGGYGNPYERPAASVLKDVREGKVSLESAQADYGVVLVNALAGLQIDERATLKLREGTKAKRGEQNNEADRNRR</sequence>
<dbReference type="InterPro" id="IPR045079">
    <property type="entry name" value="Oxoprolinase-like"/>
</dbReference>
<dbReference type="PANTHER" id="PTHR11365:SF23">
    <property type="entry name" value="HYPOTHETICAL 5-OXOPROLINASE (EUROFUNG)-RELATED"/>
    <property type="match status" value="1"/>
</dbReference>
<dbReference type="Pfam" id="PF02538">
    <property type="entry name" value="Hydantoinase_B"/>
    <property type="match status" value="1"/>
</dbReference>
<dbReference type="RefSeq" id="WP_268616748.1">
    <property type="nucleotide sequence ID" value="NZ_JAMDMX010000069.1"/>
</dbReference>
<dbReference type="Proteomes" id="UP001527099">
    <property type="component" value="Unassembled WGS sequence"/>
</dbReference>
<protein>
    <submittedName>
        <fullName evidence="2">Hydantoinase B/oxoprolinase family protein</fullName>
    </submittedName>
</protein>
<evidence type="ECO:0000259" key="1">
    <source>
        <dbReference type="Pfam" id="PF02538"/>
    </source>
</evidence>